<dbReference type="EMBL" id="DS989824">
    <property type="protein sequence ID" value="EFR00723.1"/>
    <property type="molecule type" value="Genomic_DNA"/>
</dbReference>
<dbReference type="AlphaFoldDB" id="E4UTL4"/>
<sequence length="534" mass="59213">MAEAGLEDTSPPIPMPSANNDPLQEFTAAQNLCKHDGTPSMFHTCEHPYHSNYSSAHLPPLLFRLESPQEPFVRPAVHLLKKDEEDSSTEGSSAIRDFPFLPQYISVRAAGWLLEYWMRTDSRLTYRDIKARMTAAPADIPSDNALNMRREREARSPLGLSCWTTRRGSITKAEVERVERLSQPQISLNTTTTIEYATSGGSGEQVPRYLLMKRLDGGPPHRYPLDTFLDGKQGPHVPGQRIESTIQLLYQLQDYANALEEDDWRSLAPEYLPETWARRVETRLRRQAEKATENEVNLSQPALSGNIAMSIDKDTENGGSGTDDTNDEVTKTGANKSDDQNAHLPEASPGYHNVNLQASISSTKKGPLSQTSSPSSEVVDSPAQFPKKRPTNAFANNQPVLTSDTLDLLDDCDGPCCQPFTAQKSQPTLSDSSRETPTVASMSSRDSNGDQDSGSDLLSEEADLLEQHGGPLSIRFNGGGEFSIRNNPYHRLNTHTAEIMARNNPFADFLPLPSNYSKPTRRRSFDDFFAAELE</sequence>
<dbReference type="InParanoid" id="E4UTL4"/>
<evidence type="ECO:0000313" key="2">
    <source>
        <dbReference type="EMBL" id="EFR00723.1"/>
    </source>
</evidence>
<feature type="region of interest" description="Disordered" evidence="1">
    <location>
        <begin position="1"/>
        <end position="22"/>
    </location>
</feature>
<dbReference type="Proteomes" id="UP000002669">
    <property type="component" value="Unassembled WGS sequence"/>
</dbReference>
<feature type="compositionally biased region" description="Polar residues" evidence="1">
    <location>
        <begin position="294"/>
        <end position="303"/>
    </location>
</feature>
<reference evidence="3" key="1">
    <citation type="journal article" date="2012" name="MBio">
        <title>Comparative genome analysis of Trichophyton rubrum and related dermatophytes reveals candidate genes involved in infection.</title>
        <authorList>
            <person name="Martinez D.A."/>
            <person name="Oliver B.G."/>
            <person name="Graeser Y."/>
            <person name="Goldberg J.M."/>
            <person name="Li W."/>
            <person name="Martinez-Rossi N.M."/>
            <person name="Monod M."/>
            <person name="Shelest E."/>
            <person name="Barton R.C."/>
            <person name="Birch E."/>
            <person name="Brakhage A.A."/>
            <person name="Chen Z."/>
            <person name="Gurr S.J."/>
            <person name="Heiman D."/>
            <person name="Heitman J."/>
            <person name="Kosti I."/>
            <person name="Rossi A."/>
            <person name="Saif S."/>
            <person name="Samalova M."/>
            <person name="Saunders C.W."/>
            <person name="Shea T."/>
            <person name="Summerbell R.C."/>
            <person name="Xu J."/>
            <person name="Young S."/>
            <person name="Zeng Q."/>
            <person name="Birren B.W."/>
            <person name="Cuomo C.A."/>
            <person name="White T.C."/>
        </authorList>
    </citation>
    <scope>NUCLEOTIDE SEQUENCE [LARGE SCALE GENOMIC DNA]</scope>
    <source>
        <strain evidence="3">ATCC MYA-4604 / CBS 118893</strain>
    </source>
</reference>
<dbReference type="HOGENOM" id="CLU_036818_0_0_1"/>
<dbReference type="RefSeq" id="XP_003173553.1">
    <property type="nucleotide sequence ID" value="XM_003173505.1"/>
</dbReference>
<protein>
    <submittedName>
        <fullName evidence="2">Uncharacterized protein</fullName>
    </submittedName>
</protein>
<feature type="region of interest" description="Disordered" evidence="1">
    <location>
        <begin position="420"/>
        <end position="456"/>
    </location>
</feature>
<dbReference type="GeneID" id="10028834"/>
<keyword evidence="3" id="KW-1185">Reference proteome</keyword>
<feature type="region of interest" description="Disordered" evidence="1">
    <location>
        <begin position="287"/>
        <end position="398"/>
    </location>
</feature>
<dbReference type="OrthoDB" id="5409522at2759"/>
<dbReference type="eggNOG" id="ENOG502QQX4">
    <property type="taxonomic scope" value="Eukaryota"/>
</dbReference>
<proteinExistence type="predicted"/>
<accession>E4UTL4</accession>
<name>E4UTL4_ARTGP</name>
<feature type="compositionally biased region" description="Polar residues" evidence="1">
    <location>
        <begin position="354"/>
        <end position="378"/>
    </location>
</feature>
<dbReference type="OMA" id="WMRTDSR"/>
<evidence type="ECO:0000313" key="3">
    <source>
        <dbReference type="Proteomes" id="UP000002669"/>
    </source>
</evidence>
<dbReference type="VEuPathDB" id="FungiDB:MGYG_03728"/>
<evidence type="ECO:0000256" key="1">
    <source>
        <dbReference type="SAM" id="MobiDB-lite"/>
    </source>
</evidence>
<feature type="compositionally biased region" description="Polar residues" evidence="1">
    <location>
        <begin position="420"/>
        <end position="446"/>
    </location>
</feature>
<organism evidence="3">
    <name type="scientific">Arthroderma gypseum (strain ATCC MYA-4604 / CBS 118893)</name>
    <name type="common">Microsporum gypseum</name>
    <dbReference type="NCBI Taxonomy" id="535722"/>
    <lineage>
        <taxon>Eukaryota</taxon>
        <taxon>Fungi</taxon>
        <taxon>Dikarya</taxon>
        <taxon>Ascomycota</taxon>
        <taxon>Pezizomycotina</taxon>
        <taxon>Eurotiomycetes</taxon>
        <taxon>Eurotiomycetidae</taxon>
        <taxon>Onygenales</taxon>
        <taxon>Arthrodermataceae</taxon>
        <taxon>Nannizzia</taxon>
    </lineage>
</organism>
<gene>
    <name evidence="2" type="ORF">MGYG_03728</name>
</gene>